<organism evidence="2 3">
    <name type="scientific">Portibacter lacus</name>
    <dbReference type="NCBI Taxonomy" id="1099794"/>
    <lineage>
        <taxon>Bacteria</taxon>
        <taxon>Pseudomonadati</taxon>
        <taxon>Bacteroidota</taxon>
        <taxon>Saprospiria</taxon>
        <taxon>Saprospirales</taxon>
        <taxon>Haliscomenobacteraceae</taxon>
        <taxon>Portibacter</taxon>
    </lineage>
</organism>
<dbReference type="EMBL" id="BSOH01000007">
    <property type="protein sequence ID" value="GLR16795.1"/>
    <property type="molecule type" value="Genomic_DNA"/>
</dbReference>
<dbReference type="AlphaFoldDB" id="A0AA37SND5"/>
<reference evidence="2" key="1">
    <citation type="journal article" date="2014" name="Int. J. Syst. Evol. Microbiol.">
        <title>Complete genome sequence of Corynebacterium casei LMG S-19264T (=DSM 44701T), isolated from a smear-ripened cheese.</title>
        <authorList>
            <consortium name="US DOE Joint Genome Institute (JGI-PGF)"/>
            <person name="Walter F."/>
            <person name="Albersmeier A."/>
            <person name="Kalinowski J."/>
            <person name="Ruckert C."/>
        </authorList>
    </citation>
    <scope>NUCLEOTIDE SEQUENCE</scope>
    <source>
        <strain evidence="2">NBRC 108769</strain>
    </source>
</reference>
<dbReference type="Proteomes" id="UP001156666">
    <property type="component" value="Unassembled WGS sequence"/>
</dbReference>
<accession>A0AA37SND5</accession>
<gene>
    <name evidence="2" type="ORF">GCM10007940_14100</name>
</gene>
<sequence>MATATEACQTDTSGMNKLIKTAPANNGPAICTVELMIKLTIEKYFWTIRPYLLLKYSGTVLILFLRYIGAIKTAKTIRTSEATHSYDDDETPYKYASAVRPSMVNVEILEARIENPIIGQFKLLPAKYNCSGLGFLLLTEYPIVPTKTKKSSMIK</sequence>
<evidence type="ECO:0000313" key="2">
    <source>
        <dbReference type="EMBL" id="GLR16795.1"/>
    </source>
</evidence>
<keyword evidence="1" id="KW-0812">Transmembrane</keyword>
<keyword evidence="1" id="KW-1133">Transmembrane helix</keyword>
<comment type="caution">
    <text evidence="2">The sequence shown here is derived from an EMBL/GenBank/DDBJ whole genome shotgun (WGS) entry which is preliminary data.</text>
</comment>
<protein>
    <submittedName>
        <fullName evidence="2">Uncharacterized protein</fullName>
    </submittedName>
</protein>
<evidence type="ECO:0000313" key="3">
    <source>
        <dbReference type="Proteomes" id="UP001156666"/>
    </source>
</evidence>
<evidence type="ECO:0000256" key="1">
    <source>
        <dbReference type="SAM" id="Phobius"/>
    </source>
</evidence>
<reference evidence="2" key="2">
    <citation type="submission" date="2023-01" db="EMBL/GenBank/DDBJ databases">
        <title>Draft genome sequence of Portibacter lacus strain NBRC 108769.</title>
        <authorList>
            <person name="Sun Q."/>
            <person name="Mori K."/>
        </authorList>
    </citation>
    <scope>NUCLEOTIDE SEQUENCE</scope>
    <source>
        <strain evidence="2">NBRC 108769</strain>
    </source>
</reference>
<feature type="transmembrane region" description="Helical" evidence="1">
    <location>
        <begin position="48"/>
        <end position="68"/>
    </location>
</feature>
<proteinExistence type="predicted"/>
<name>A0AA37SND5_9BACT</name>
<keyword evidence="1" id="KW-0472">Membrane</keyword>
<keyword evidence="3" id="KW-1185">Reference proteome</keyword>